<evidence type="ECO:0000313" key="2">
    <source>
        <dbReference type="EMBL" id="AFK34422.1"/>
    </source>
</evidence>
<reference evidence="2" key="1">
    <citation type="submission" date="2012-05" db="EMBL/GenBank/DDBJ databases">
        <authorList>
            <person name="Krishnakumar V."/>
            <person name="Cheung F."/>
            <person name="Xiao Y."/>
            <person name="Chan A."/>
            <person name="Moskal W.A."/>
            <person name="Town C.D."/>
        </authorList>
    </citation>
    <scope>NUCLEOTIDE SEQUENCE</scope>
</reference>
<protein>
    <recommendedName>
        <fullName evidence="3">Transmembrane protein</fullName>
    </recommendedName>
</protein>
<keyword evidence="1" id="KW-1133">Transmembrane helix</keyword>
<evidence type="ECO:0000256" key="1">
    <source>
        <dbReference type="SAM" id="Phobius"/>
    </source>
</evidence>
<dbReference type="EMBL" id="BT134627">
    <property type="protein sequence ID" value="AFK34422.1"/>
    <property type="molecule type" value="mRNA"/>
</dbReference>
<proteinExistence type="evidence at transcript level"/>
<feature type="transmembrane region" description="Helical" evidence="1">
    <location>
        <begin position="20"/>
        <end position="39"/>
    </location>
</feature>
<evidence type="ECO:0008006" key="3">
    <source>
        <dbReference type="Google" id="ProtNLM"/>
    </source>
</evidence>
<sequence length="40" mass="4290">MLSEPDFLIPTTSFKAGTLLLLTHVLGSMLPATPTIMLFA</sequence>
<keyword evidence="1" id="KW-0812">Transmembrane</keyword>
<organism evidence="2">
    <name type="scientific">Medicago truncatula</name>
    <name type="common">Barrel medic</name>
    <name type="synonym">Medicago tribuloides</name>
    <dbReference type="NCBI Taxonomy" id="3880"/>
    <lineage>
        <taxon>Eukaryota</taxon>
        <taxon>Viridiplantae</taxon>
        <taxon>Streptophyta</taxon>
        <taxon>Embryophyta</taxon>
        <taxon>Tracheophyta</taxon>
        <taxon>Spermatophyta</taxon>
        <taxon>Magnoliopsida</taxon>
        <taxon>eudicotyledons</taxon>
        <taxon>Gunneridae</taxon>
        <taxon>Pentapetalae</taxon>
        <taxon>rosids</taxon>
        <taxon>fabids</taxon>
        <taxon>Fabales</taxon>
        <taxon>Fabaceae</taxon>
        <taxon>Papilionoideae</taxon>
        <taxon>50 kb inversion clade</taxon>
        <taxon>NPAAA clade</taxon>
        <taxon>Hologalegina</taxon>
        <taxon>IRL clade</taxon>
        <taxon>Trifolieae</taxon>
        <taxon>Medicago</taxon>
    </lineage>
</organism>
<name>I3S2D0_MEDTR</name>
<keyword evidence="1" id="KW-0472">Membrane</keyword>
<accession>I3S2D0</accession>
<dbReference type="AlphaFoldDB" id="I3S2D0"/>